<keyword evidence="4 5" id="KW-0269">Exonuclease</keyword>
<dbReference type="InterPro" id="IPR003753">
    <property type="entry name" value="Exonuc_VII_L"/>
</dbReference>
<evidence type="ECO:0000256" key="4">
    <source>
        <dbReference type="ARBA" id="ARBA00022839"/>
    </source>
</evidence>
<evidence type="ECO:0000256" key="6">
    <source>
        <dbReference type="RuleBase" id="RU004355"/>
    </source>
</evidence>
<accession>A0A926DVA1</accession>
<evidence type="ECO:0000256" key="3">
    <source>
        <dbReference type="ARBA" id="ARBA00022801"/>
    </source>
</evidence>
<dbReference type="InterPro" id="IPR025824">
    <property type="entry name" value="OB-fold_nuc-bd_dom"/>
</dbReference>
<evidence type="ECO:0000313" key="9">
    <source>
        <dbReference type="EMBL" id="MBC8544034.1"/>
    </source>
</evidence>
<dbReference type="EMBL" id="JACRSQ010000015">
    <property type="protein sequence ID" value="MBC8544034.1"/>
    <property type="molecule type" value="Genomic_DNA"/>
</dbReference>
<keyword evidence="10" id="KW-1185">Reference proteome</keyword>
<organism evidence="9 10">
    <name type="scientific">Bianquea renquensis</name>
    <dbReference type="NCBI Taxonomy" id="2763661"/>
    <lineage>
        <taxon>Bacteria</taxon>
        <taxon>Bacillati</taxon>
        <taxon>Bacillota</taxon>
        <taxon>Clostridia</taxon>
        <taxon>Eubacteriales</taxon>
        <taxon>Bianqueaceae</taxon>
        <taxon>Bianquea</taxon>
    </lineage>
</organism>
<dbReference type="Proteomes" id="UP000657006">
    <property type="component" value="Unassembled WGS sequence"/>
</dbReference>
<evidence type="ECO:0000256" key="2">
    <source>
        <dbReference type="ARBA" id="ARBA00022722"/>
    </source>
</evidence>
<name>A0A926DVA1_9FIRM</name>
<dbReference type="GO" id="GO:0003676">
    <property type="term" value="F:nucleic acid binding"/>
    <property type="evidence" value="ECO:0007669"/>
    <property type="project" value="InterPro"/>
</dbReference>
<proteinExistence type="inferred from homology"/>
<comment type="subcellular location">
    <subcellularLocation>
        <location evidence="5 6">Cytoplasm</location>
    </subcellularLocation>
</comment>
<feature type="domain" description="Exonuclease VII large subunit C-terminal" evidence="7">
    <location>
        <begin position="137"/>
        <end position="354"/>
    </location>
</feature>
<evidence type="ECO:0000256" key="1">
    <source>
        <dbReference type="ARBA" id="ARBA00022490"/>
    </source>
</evidence>
<gene>
    <name evidence="5" type="primary">xseA</name>
    <name evidence="9" type="ORF">H8730_10795</name>
</gene>
<evidence type="ECO:0000259" key="7">
    <source>
        <dbReference type="Pfam" id="PF02601"/>
    </source>
</evidence>
<comment type="subunit">
    <text evidence="5">Heterooligomer composed of large and small subunits.</text>
</comment>
<dbReference type="NCBIfam" id="TIGR00237">
    <property type="entry name" value="xseA"/>
    <property type="match status" value="1"/>
</dbReference>
<dbReference type="GO" id="GO:0009318">
    <property type="term" value="C:exodeoxyribonuclease VII complex"/>
    <property type="evidence" value="ECO:0007669"/>
    <property type="project" value="UniProtKB-UniRule"/>
</dbReference>
<dbReference type="CDD" id="cd04489">
    <property type="entry name" value="ExoVII_LU_OBF"/>
    <property type="match status" value="1"/>
</dbReference>
<protein>
    <recommendedName>
        <fullName evidence="5">Exodeoxyribonuclease 7 large subunit</fullName>
        <ecNumber evidence="5">3.1.11.6</ecNumber>
    </recommendedName>
    <alternativeName>
        <fullName evidence="5">Exodeoxyribonuclease VII large subunit</fullName>
        <shortName evidence="5">Exonuclease VII large subunit</shortName>
    </alternativeName>
</protein>
<evidence type="ECO:0000256" key="5">
    <source>
        <dbReference type="HAMAP-Rule" id="MF_00378"/>
    </source>
</evidence>
<dbReference type="InterPro" id="IPR020579">
    <property type="entry name" value="Exonuc_VII_lsu_C"/>
</dbReference>
<sequence length="416" mass="46633">MGIFGEYERDVRPTPKKVYRVSQVNRYVKQLLARDTILSKLWIGGELSNFKQHSSGHLYFTLKDPGGAISAVMFASDAASLSFRPQDGREVAAFGYISLYEKTGQYQFYVQRMEQEGKGTLYEAFEALKRKLEAEGLFDVSRKREIPRYPRTVGIVTSPTGAAVRDIMQISKRRHPGITLILCPVLVQGADAASSIAHGIRRMNERGDVDVCIVGRGGGSLEDLWAFNEEIVARAIAESRIPIISAVGHETDFTIADFVADLRAPTPSAAAELAVPDIMATLEMAKQRELYLEQLALRQLRRKREAVDSMGRRAAFRMPVMKLNQLRQQIDAVGSDMEWLRKQYFDQLRQKLLQTEVKLSLLSPEHQLKKGYALITDEEGHLVDTIQKSKPGDSLVVRLHDGRMGVQVKNLAPAES</sequence>
<dbReference type="GO" id="GO:0008855">
    <property type="term" value="F:exodeoxyribonuclease VII activity"/>
    <property type="evidence" value="ECO:0007669"/>
    <property type="project" value="UniProtKB-UniRule"/>
</dbReference>
<dbReference type="AlphaFoldDB" id="A0A926DVA1"/>
<dbReference type="RefSeq" id="WP_249289821.1">
    <property type="nucleotide sequence ID" value="NZ_JACRSQ010000015.1"/>
</dbReference>
<reference evidence="9" key="1">
    <citation type="submission" date="2020-08" db="EMBL/GenBank/DDBJ databases">
        <title>Genome public.</title>
        <authorList>
            <person name="Liu C."/>
            <person name="Sun Q."/>
        </authorList>
    </citation>
    <scope>NUCLEOTIDE SEQUENCE</scope>
    <source>
        <strain evidence="9">NSJ-32</strain>
    </source>
</reference>
<dbReference type="HAMAP" id="MF_00378">
    <property type="entry name" value="Exonuc_7_L"/>
    <property type="match status" value="1"/>
</dbReference>
<keyword evidence="1 5" id="KW-0963">Cytoplasm</keyword>
<dbReference type="PANTHER" id="PTHR30008">
    <property type="entry name" value="EXODEOXYRIBONUCLEASE 7 LARGE SUBUNIT"/>
    <property type="match status" value="1"/>
</dbReference>
<comment type="similarity">
    <text evidence="5 6">Belongs to the XseA family.</text>
</comment>
<comment type="caution">
    <text evidence="9">The sequence shown here is derived from an EMBL/GenBank/DDBJ whole genome shotgun (WGS) entry which is preliminary data.</text>
</comment>
<dbReference type="GO" id="GO:0005737">
    <property type="term" value="C:cytoplasm"/>
    <property type="evidence" value="ECO:0007669"/>
    <property type="project" value="UniProtKB-SubCell"/>
</dbReference>
<dbReference type="PANTHER" id="PTHR30008:SF0">
    <property type="entry name" value="EXODEOXYRIBONUCLEASE 7 LARGE SUBUNIT"/>
    <property type="match status" value="1"/>
</dbReference>
<evidence type="ECO:0000313" key="10">
    <source>
        <dbReference type="Proteomes" id="UP000657006"/>
    </source>
</evidence>
<evidence type="ECO:0000259" key="8">
    <source>
        <dbReference type="Pfam" id="PF13742"/>
    </source>
</evidence>
<dbReference type="Pfam" id="PF13742">
    <property type="entry name" value="tRNA_anti_2"/>
    <property type="match status" value="1"/>
</dbReference>
<dbReference type="EC" id="3.1.11.6" evidence="5"/>
<comment type="function">
    <text evidence="5">Bidirectionally degrades single-stranded DNA into large acid-insoluble oligonucleotides, which are then degraded further into small acid-soluble oligonucleotides.</text>
</comment>
<dbReference type="Pfam" id="PF02601">
    <property type="entry name" value="Exonuc_VII_L"/>
    <property type="match status" value="1"/>
</dbReference>
<feature type="domain" description="OB-fold nucleic acid binding" evidence="8">
    <location>
        <begin position="19"/>
        <end position="114"/>
    </location>
</feature>
<keyword evidence="2 5" id="KW-0540">Nuclease</keyword>
<keyword evidence="3 5" id="KW-0378">Hydrolase</keyword>
<dbReference type="GO" id="GO:0006308">
    <property type="term" value="P:DNA catabolic process"/>
    <property type="evidence" value="ECO:0007669"/>
    <property type="project" value="UniProtKB-UniRule"/>
</dbReference>
<comment type="catalytic activity">
    <reaction evidence="5 6">
        <text>Exonucleolytic cleavage in either 5'- to 3'- or 3'- to 5'-direction to yield nucleoside 5'-phosphates.</text>
        <dbReference type="EC" id="3.1.11.6"/>
    </reaction>
</comment>